<keyword evidence="4 6" id="KW-0472">Membrane</keyword>
<feature type="coiled-coil region" evidence="5">
    <location>
        <begin position="171"/>
        <end position="205"/>
    </location>
</feature>
<evidence type="ECO:0000256" key="1">
    <source>
        <dbReference type="ARBA" id="ARBA00004167"/>
    </source>
</evidence>
<accession>A0A1H7HXX4</accession>
<name>A0A1H7HXX4_9SPHI</name>
<dbReference type="PANTHER" id="PTHR30386:SF26">
    <property type="entry name" value="TRANSPORT PROTEIN COMB"/>
    <property type="match status" value="1"/>
</dbReference>
<evidence type="ECO:0000259" key="7">
    <source>
        <dbReference type="Pfam" id="PF25917"/>
    </source>
</evidence>
<dbReference type="GO" id="GO:0055085">
    <property type="term" value="P:transmembrane transport"/>
    <property type="evidence" value="ECO:0007669"/>
    <property type="project" value="InterPro"/>
</dbReference>
<feature type="domain" description="Multidrug resistance protein MdtA-like barrel-sandwich hybrid" evidence="7">
    <location>
        <begin position="61"/>
        <end position="268"/>
    </location>
</feature>
<dbReference type="GO" id="GO:0016020">
    <property type="term" value="C:membrane"/>
    <property type="evidence" value="ECO:0007669"/>
    <property type="project" value="UniProtKB-SubCell"/>
</dbReference>
<dbReference type="OrthoDB" id="9811754at2"/>
<dbReference type="InterPro" id="IPR050739">
    <property type="entry name" value="MFP"/>
</dbReference>
<dbReference type="Gene3D" id="1.10.287.470">
    <property type="entry name" value="Helix hairpin bin"/>
    <property type="match status" value="2"/>
</dbReference>
<gene>
    <name evidence="9" type="ORF">SAMN05421740_10254</name>
</gene>
<evidence type="ECO:0000256" key="5">
    <source>
        <dbReference type="SAM" id="Coils"/>
    </source>
</evidence>
<feature type="domain" description="p-hydroxybenzoic acid efflux pump subunit AaeA-like beta-barrel" evidence="8">
    <location>
        <begin position="275"/>
        <end position="351"/>
    </location>
</feature>
<dbReference type="AlphaFoldDB" id="A0A1H7HXX4"/>
<dbReference type="Pfam" id="PF25917">
    <property type="entry name" value="BSH_RND"/>
    <property type="match status" value="1"/>
</dbReference>
<evidence type="ECO:0000256" key="4">
    <source>
        <dbReference type="ARBA" id="ARBA00023136"/>
    </source>
</evidence>
<dbReference type="InterPro" id="IPR058634">
    <property type="entry name" value="AaeA-lik-b-barrel"/>
</dbReference>
<evidence type="ECO:0000256" key="2">
    <source>
        <dbReference type="ARBA" id="ARBA00022692"/>
    </source>
</evidence>
<dbReference type="Pfam" id="PF25963">
    <property type="entry name" value="Beta-barrel_AAEA"/>
    <property type="match status" value="1"/>
</dbReference>
<feature type="transmembrane region" description="Helical" evidence="6">
    <location>
        <begin position="20"/>
        <end position="38"/>
    </location>
</feature>
<dbReference type="STRING" id="332977.SAMN05421740_10254"/>
<evidence type="ECO:0000256" key="6">
    <source>
        <dbReference type="SAM" id="Phobius"/>
    </source>
</evidence>
<dbReference type="InterPro" id="IPR058625">
    <property type="entry name" value="MdtA-like_BSH"/>
</dbReference>
<proteinExistence type="predicted"/>
<evidence type="ECO:0000313" key="10">
    <source>
        <dbReference type="Proteomes" id="UP000198916"/>
    </source>
</evidence>
<evidence type="ECO:0000313" key="9">
    <source>
        <dbReference type="EMBL" id="SEK55131.1"/>
    </source>
</evidence>
<keyword evidence="3 6" id="KW-1133">Transmembrane helix</keyword>
<dbReference type="PANTHER" id="PTHR30386">
    <property type="entry name" value="MEMBRANE FUSION SUBUNIT OF EMRAB-TOLC MULTIDRUG EFFLUX PUMP"/>
    <property type="match status" value="1"/>
</dbReference>
<keyword evidence="5" id="KW-0175">Coiled coil</keyword>
<evidence type="ECO:0000259" key="8">
    <source>
        <dbReference type="Pfam" id="PF25963"/>
    </source>
</evidence>
<organism evidence="9 10">
    <name type="scientific">Parapedobacter koreensis</name>
    <dbReference type="NCBI Taxonomy" id="332977"/>
    <lineage>
        <taxon>Bacteria</taxon>
        <taxon>Pseudomonadati</taxon>
        <taxon>Bacteroidota</taxon>
        <taxon>Sphingobacteriia</taxon>
        <taxon>Sphingobacteriales</taxon>
        <taxon>Sphingobacteriaceae</taxon>
        <taxon>Parapedobacter</taxon>
    </lineage>
</organism>
<dbReference type="Proteomes" id="UP000198916">
    <property type="component" value="Unassembled WGS sequence"/>
</dbReference>
<protein>
    <submittedName>
        <fullName evidence="9">Membrane fusion protein, multidrug efflux system</fullName>
    </submittedName>
</protein>
<reference evidence="10" key="1">
    <citation type="submission" date="2016-10" db="EMBL/GenBank/DDBJ databases">
        <authorList>
            <person name="Varghese N."/>
            <person name="Submissions S."/>
        </authorList>
    </citation>
    <scope>NUCLEOTIDE SEQUENCE [LARGE SCALE GENOMIC DNA]</scope>
    <source>
        <strain evidence="10">Jip14</strain>
    </source>
</reference>
<dbReference type="SUPFAM" id="SSF111369">
    <property type="entry name" value="HlyD-like secretion proteins"/>
    <property type="match status" value="3"/>
</dbReference>
<dbReference type="Gene3D" id="2.40.30.170">
    <property type="match status" value="1"/>
</dbReference>
<dbReference type="PRINTS" id="PR01490">
    <property type="entry name" value="RTXTOXIND"/>
</dbReference>
<keyword evidence="10" id="KW-1185">Reference proteome</keyword>
<comment type="subcellular location">
    <subcellularLocation>
        <location evidence="1">Membrane</location>
        <topology evidence="1">Single-pass membrane protein</topology>
    </subcellularLocation>
</comment>
<sequence>MQPNNQDSTAMKEKKSGNKGFAIVFGALILIGGTYGVIKYRHAQRHEETDDAQIVSTISPVIPRVAGYIQDVRVSDNQLVHRGDTLVILDNRDFQVQLAQAEAALASAQSNVDVAGAGVAVAQANIDASQTSIGTVDAQIESAKVDLWRASADFERYQNLIADHSITQQQYEQAMATKQVAEQHLAVLESQKQSAIRQVNAVSRQKSVSSGQALVAAATIKQREAEVEAARLDLSYTVITAAIDGQVGKVNLQAGQFLNAGQALFNIVPTHDKWVVANFKETQLTKMQVGQKVSIKVDAFPDSALEGTVTSFSPATGAIQSLLPPDNASGNFVKVVQRVPVRIDFDTAHQLAFIERMRTGMNVLVDVHLN</sequence>
<dbReference type="Gene3D" id="2.40.50.100">
    <property type="match status" value="1"/>
</dbReference>
<keyword evidence="2 6" id="KW-0812">Transmembrane</keyword>
<evidence type="ECO:0000256" key="3">
    <source>
        <dbReference type="ARBA" id="ARBA00022989"/>
    </source>
</evidence>
<dbReference type="EMBL" id="FNZR01000002">
    <property type="protein sequence ID" value="SEK55131.1"/>
    <property type="molecule type" value="Genomic_DNA"/>
</dbReference>